<evidence type="ECO:0000256" key="2">
    <source>
        <dbReference type="ARBA" id="ARBA00022448"/>
    </source>
</evidence>
<keyword evidence="7" id="KW-1185">Reference proteome</keyword>
<evidence type="ECO:0000256" key="1">
    <source>
        <dbReference type="ARBA" id="ARBA00005695"/>
    </source>
</evidence>
<name>A0ABU3KJA7_9BURK</name>
<evidence type="ECO:0000313" key="6">
    <source>
        <dbReference type="EMBL" id="MDT7517379.1"/>
    </source>
</evidence>
<dbReference type="SUPFAM" id="SSF53850">
    <property type="entry name" value="Periplasmic binding protein-like II"/>
    <property type="match status" value="1"/>
</dbReference>
<dbReference type="InterPro" id="IPR000914">
    <property type="entry name" value="SBP_5_dom"/>
</dbReference>
<dbReference type="Pfam" id="PF00496">
    <property type="entry name" value="SBP_bac_5"/>
    <property type="match status" value="1"/>
</dbReference>
<dbReference type="PANTHER" id="PTHR30290">
    <property type="entry name" value="PERIPLASMIC BINDING COMPONENT OF ABC TRANSPORTER"/>
    <property type="match status" value="1"/>
</dbReference>
<gene>
    <name evidence="6" type="ORF">RAE19_01245</name>
</gene>
<dbReference type="InterPro" id="IPR030678">
    <property type="entry name" value="Peptide/Ni-bd"/>
</dbReference>
<keyword evidence="3 4" id="KW-0732">Signal</keyword>
<dbReference type="Gene3D" id="3.40.190.10">
    <property type="entry name" value="Periplasmic binding protein-like II"/>
    <property type="match status" value="1"/>
</dbReference>
<dbReference type="Gene3D" id="3.10.105.10">
    <property type="entry name" value="Dipeptide-binding Protein, Domain 3"/>
    <property type="match status" value="1"/>
</dbReference>
<organism evidence="6 7">
    <name type="scientific">Rhodoferax potami</name>
    <dbReference type="NCBI Taxonomy" id="3068338"/>
    <lineage>
        <taxon>Bacteria</taxon>
        <taxon>Pseudomonadati</taxon>
        <taxon>Pseudomonadota</taxon>
        <taxon>Betaproteobacteria</taxon>
        <taxon>Burkholderiales</taxon>
        <taxon>Comamonadaceae</taxon>
        <taxon>Rhodoferax</taxon>
    </lineage>
</organism>
<keyword evidence="2" id="KW-0813">Transport</keyword>
<feature type="domain" description="Solute-binding protein family 5" evidence="5">
    <location>
        <begin position="67"/>
        <end position="439"/>
    </location>
</feature>
<dbReference type="PANTHER" id="PTHR30290:SF9">
    <property type="entry name" value="OLIGOPEPTIDE-BINDING PROTEIN APPA"/>
    <property type="match status" value="1"/>
</dbReference>
<sequence>MIVTLVRTALVTLLILAAPLSPAKTFKWAAASDVLSWDPHSQNAGLQNGIHAAVYESLVYYNSRTFEIEPLLARQWQQITPTHLRITLRSGVKFHDGRPFTADDAAFSILRAMKPTSTFSPFTQGIVRVVKIDDLRLDIHTKTPNPVLLNQLTELRILSESWAKENDSTNPKDIKSKSENYAHRNANGTGPFVLKEWIPNRDIILTRNPAWWGSMESNVTEIVFSPIPSLPSRMAALENKSIDLVLDPSPQTLLTIRNNPDFKVLTGAENRTLFIGMDHFSDQLKGSNVKGKNPLKDLRVRKALYTAIDTGAITRVTLRGMGQVTGALIMPKVNGWTEALSQRPEFSISDAKALLGQAGYPDGFEMELSCPNNRYPNDEDICKAITVMWERIGVKTKLTTYPFTDYFPRLQRHELGAYLIGFGPSTFDGLNTLQSLVETRTRNSGDGNFGRYSNPAMDALIGRIRMELDPKARTDLITEALQLQNDEVANIPLINQIIPWAMRSNVSIVHRPDNRIDWRILQLN</sequence>
<dbReference type="InterPro" id="IPR039424">
    <property type="entry name" value="SBP_5"/>
</dbReference>
<evidence type="ECO:0000256" key="4">
    <source>
        <dbReference type="SAM" id="SignalP"/>
    </source>
</evidence>
<protein>
    <submittedName>
        <fullName evidence="6">ABC transporter substrate-binding protein</fullName>
    </submittedName>
</protein>
<dbReference type="EMBL" id="JAVBIK010000001">
    <property type="protein sequence ID" value="MDT7517379.1"/>
    <property type="molecule type" value="Genomic_DNA"/>
</dbReference>
<dbReference type="CDD" id="cd08498">
    <property type="entry name" value="PBP2_NikA_DppA_OppA_like_2"/>
    <property type="match status" value="1"/>
</dbReference>
<evidence type="ECO:0000256" key="3">
    <source>
        <dbReference type="ARBA" id="ARBA00022729"/>
    </source>
</evidence>
<dbReference type="RefSeq" id="WP_313873210.1">
    <property type="nucleotide sequence ID" value="NZ_JAVBIK010000001.1"/>
</dbReference>
<feature type="chain" id="PRO_5046274839" evidence="4">
    <location>
        <begin position="24"/>
        <end position="524"/>
    </location>
</feature>
<evidence type="ECO:0000259" key="5">
    <source>
        <dbReference type="Pfam" id="PF00496"/>
    </source>
</evidence>
<evidence type="ECO:0000313" key="7">
    <source>
        <dbReference type="Proteomes" id="UP001321700"/>
    </source>
</evidence>
<comment type="caution">
    <text evidence="6">The sequence shown here is derived from an EMBL/GenBank/DDBJ whole genome shotgun (WGS) entry which is preliminary data.</text>
</comment>
<dbReference type="Proteomes" id="UP001321700">
    <property type="component" value="Unassembled WGS sequence"/>
</dbReference>
<comment type="similarity">
    <text evidence="1">Belongs to the bacterial solute-binding protein 5 family.</text>
</comment>
<reference evidence="6 7" key="1">
    <citation type="submission" date="2023-08" db="EMBL/GenBank/DDBJ databases">
        <title>Rhodoferax potami sp. nov. and Rhodoferax mekongensis sp. nov., isolated from the Mekong River in Thailand.</title>
        <authorList>
            <person name="Kitikhun S."/>
            <person name="Charoenyingcharoen P."/>
            <person name="Siriarchawattana P."/>
            <person name="Likhitrattanapisal S."/>
            <person name="Nilsakha T."/>
            <person name="Chanpet A."/>
            <person name="Rattanawaree P."/>
            <person name="Ingsriswang S."/>
        </authorList>
    </citation>
    <scope>NUCLEOTIDE SEQUENCE [LARGE SCALE GENOMIC DNA]</scope>
    <source>
        <strain evidence="6 7">TBRC 17660</strain>
    </source>
</reference>
<proteinExistence type="inferred from homology"/>
<accession>A0ABU3KJA7</accession>
<dbReference type="PIRSF" id="PIRSF002741">
    <property type="entry name" value="MppA"/>
    <property type="match status" value="1"/>
</dbReference>
<feature type="signal peptide" evidence="4">
    <location>
        <begin position="1"/>
        <end position="23"/>
    </location>
</feature>